<keyword evidence="2" id="KW-1133">Transmembrane helix</keyword>
<organism evidence="3">
    <name type="scientific">Pinguiococcus pyrenoidosus</name>
    <dbReference type="NCBI Taxonomy" id="172671"/>
    <lineage>
        <taxon>Eukaryota</taxon>
        <taxon>Sar</taxon>
        <taxon>Stramenopiles</taxon>
        <taxon>Ochrophyta</taxon>
        <taxon>Pinguiophyceae</taxon>
        <taxon>Pinguiochrysidales</taxon>
        <taxon>Pinguiochrysidaceae</taxon>
        <taxon>Pinguiococcus</taxon>
    </lineage>
</organism>
<feature type="transmembrane region" description="Helical" evidence="2">
    <location>
        <begin position="442"/>
        <end position="466"/>
    </location>
</feature>
<keyword evidence="2" id="KW-0472">Membrane</keyword>
<feature type="transmembrane region" description="Helical" evidence="2">
    <location>
        <begin position="419"/>
        <end position="436"/>
    </location>
</feature>
<accession>A0A7R9U0W3</accession>
<protein>
    <submittedName>
        <fullName evidence="3">Uncharacterized protein</fullName>
    </submittedName>
</protein>
<sequence length="567" mass="62525">MKVEMKENPMRESKSQDENFGSKRLGEIRANTDKLIPPHYPSVPPPDEASRISAVLELRKLKEEGKIQGVLQPGEELLFSLDCVASAGCLPYEASRVGAGMLLFSRLVRPGDREDPEASSKKAKTDYKLYFVQSSQNRMDLSSSSLAASANVKRSPFGGSQEVAMKRQSHVEAQVRLTWDFTVMDVNRTVISVSHHTEDLCSISEFLSHDAQARSGEDCCAKCCSCRLPRCSLPAFICCACCAGCAACYAWCQRCEYELVRMEDDMSIDEQSESLAKHTVHVVDEVLSGEAIREALPDDARRYHHVNHSEGRRKTKVQYLHKLFLTRLTIDEDPLRPSVKRAEIVISPYEDAYNVMAFVSMLSHACHDTFLEKDALVRRATSQSIHDIVPEAARDVPPSVKRSLVAETRFYRPVKRSGSGLNVLTLIVGIIGFSVSDDDADLAPVILNSLVLLYLICDYFGLTRFLVFLEVQGMLNDVAKKWRNDALLAFLSLAAALASFAGIANPVGPATAVLNALVFLAFAITAYLAYRQKRNSPSSLLDPETILEAADFAEGAAGLVEGAKMEG</sequence>
<evidence type="ECO:0000256" key="1">
    <source>
        <dbReference type="SAM" id="MobiDB-lite"/>
    </source>
</evidence>
<feature type="transmembrane region" description="Helical" evidence="2">
    <location>
        <begin position="486"/>
        <end position="504"/>
    </location>
</feature>
<dbReference type="EMBL" id="HBEA01000700">
    <property type="protein sequence ID" value="CAD8251047.1"/>
    <property type="molecule type" value="Transcribed_RNA"/>
</dbReference>
<reference evidence="3" key="1">
    <citation type="submission" date="2021-01" db="EMBL/GenBank/DDBJ databases">
        <authorList>
            <person name="Corre E."/>
            <person name="Pelletier E."/>
            <person name="Niang G."/>
            <person name="Scheremetjew M."/>
            <person name="Finn R."/>
            <person name="Kale V."/>
            <person name="Holt S."/>
            <person name="Cochrane G."/>
            <person name="Meng A."/>
            <person name="Brown T."/>
            <person name="Cohen L."/>
        </authorList>
    </citation>
    <scope>NUCLEOTIDE SEQUENCE</scope>
    <source>
        <strain evidence="3">CCMP2078</strain>
    </source>
</reference>
<evidence type="ECO:0000256" key="2">
    <source>
        <dbReference type="SAM" id="Phobius"/>
    </source>
</evidence>
<gene>
    <name evidence="3" type="ORF">PPYR1160_LOCUS538</name>
</gene>
<evidence type="ECO:0000313" key="3">
    <source>
        <dbReference type="EMBL" id="CAD8251047.1"/>
    </source>
</evidence>
<proteinExistence type="predicted"/>
<feature type="transmembrane region" description="Helical" evidence="2">
    <location>
        <begin position="510"/>
        <end position="530"/>
    </location>
</feature>
<name>A0A7R9U0W3_9STRA</name>
<dbReference type="AlphaFoldDB" id="A0A7R9U0W3"/>
<feature type="region of interest" description="Disordered" evidence="1">
    <location>
        <begin position="1"/>
        <end position="24"/>
    </location>
</feature>
<keyword evidence="2" id="KW-0812">Transmembrane</keyword>